<feature type="domain" description="Rhodanese" evidence="3">
    <location>
        <begin position="21"/>
        <end position="106"/>
    </location>
</feature>
<keyword evidence="2" id="KW-0732">Signal</keyword>
<dbReference type="AlphaFoldDB" id="A0A5B0WQL2"/>
<evidence type="ECO:0000313" key="5">
    <source>
        <dbReference type="Proteomes" id="UP000323708"/>
    </source>
</evidence>
<dbReference type="PANTHER" id="PTHR43031:SF1">
    <property type="entry name" value="PYRIDINE NUCLEOTIDE-DISULPHIDE OXIDOREDUCTASE"/>
    <property type="match status" value="1"/>
</dbReference>
<dbReference type="Proteomes" id="UP000323708">
    <property type="component" value="Unassembled WGS sequence"/>
</dbReference>
<protein>
    <submittedName>
        <fullName evidence="4">Rhodanese-like domain-containing protein</fullName>
    </submittedName>
</protein>
<evidence type="ECO:0000259" key="3">
    <source>
        <dbReference type="PROSITE" id="PS50206"/>
    </source>
</evidence>
<dbReference type="InterPro" id="IPR001763">
    <property type="entry name" value="Rhodanese-like_dom"/>
</dbReference>
<name>A0A5B0WQL2_9GAMM</name>
<dbReference type="SMART" id="SM00450">
    <property type="entry name" value="RHOD"/>
    <property type="match status" value="1"/>
</dbReference>
<sequence>MDKALKTLFLAAMLLFSAGSLAQSPIFIDVRSTEEFQEGHVAGAELIPHEEIAAGIARLQPALDTPLYLYCRSGRRAGLAAEVLRELGYSRVINLETLENAQNMQEQMLLCAKSSDAPGCSRQETPAETAPAAFPPREG</sequence>
<dbReference type="InterPro" id="IPR050229">
    <property type="entry name" value="GlpE_sulfurtransferase"/>
</dbReference>
<gene>
    <name evidence="4" type="ORF">F0M18_18405</name>
</gene>
<dbReference type="InterPro" id="IPR036873">
    <property type="entry name" value="Rhodanese-like_dom_sf"/>
</dbReference>
<comment type="caution">
    <text evidence="4">The sequence shown here is derived from an EMBL/GenBank/DDBJ whole genome shotgun (WGS) entry which is preliminary data.</text>
</comment>
<dbReference type="CDD" id="cd00158">
    <property type="entry name" value="RHOD"/>
    <property type="match status" value="1"/>
</dbReference>
<dbReference type="PROSITE" id="PS50206">
    <property type="entry name" value="RHODANESE_3"/>
    <property type="match status" value="1"/>
</dbReference>
<feature type="region of interest" description="Disordered" evidence="1">
    <location>
        <begin position="115"/>
        <end position="139"/>
    </location>
</feature>
<dbReference type="Pfam" id="PF00581">
    <property type="entry name" value="Rhodanese"/>
    <property type="match status" value="1"/>
</dbReference>
<proteinExistence type="predicted"/>
<feature type="compositionally biased region" description="Low complexity" evidence="1">
    <location>
        <begin position="124"/>
        <end position="139"/>
    </location>
</feature>
<keyword evidence="5" id="KW-1185">Reference proteome</keyword>
<organism evidence="4 5">
    <name type="scientific">Pseudohalioglobus sediminis</name>
    <dbReference type="NCBI Taxonomy" id="2606449"/>
    <lineage>
        <taxon>Bacteria</taxon>
        <taxon>Pseudomonadati</taxon>
        <taxon>Pseudomonadota</taxon>
        <taxon>Gammaproteobacteria</taxon>
        <taxon>Cellvibrionales</taxon>
        <taxon>Halieaceae</taxon>
        <taxon>Pseudohalioglobus</taxon>
    </lineage>
</organism>
<feature type="signal peptide" evidence="2">
    <location>
        <begin position="1"/>
        <end position="22"/>
    </location>
</feature>
<dbReference type="SUPFAM" id="SSF52821">
    <property type="entry name" value="Rhodanese/Cell cycle control phosphatase"/>
    <property type="match status" value="1"/>
</dbReference>
<evidence type="ECO:0000313" key="4">
    <source>
        <dbReference type="EMBL" id="KAA1188555.1"/>
    </source>
</evidence>
<reference evidence="4 5" key="1">
    <citation type="submission" date="2019-09" db="EMBL/GenBank/DDBJ databases">
        <authorList>
            <person name="Chen X.-Y."/>
        </authorList>
    </citation>
    <scope>NUCLEOTIDE SEQUENCE [LARGE SCALE GENOMIC DNA]</scope>
    <source>
        <strain evidence="4 5">NY5</strain>
    </source>
</reference>
<accession>A0A5B0WQL2</accession>
<evidence type="ECO:0000256" key="2">
    <source>
        <dbReference type="SAM" id="SignalP"/>
    </source>
</evidence>
<feature type="chain" id="PRO_5022825011" evidence="2">
    <location>
        <begin position="23"/>
        <end position="139"/>
    </location>
</feature>
<evidence type="ECO:0000256" key="1">
    <source>
        <dbReference type="SAM" id="MobiDB-lite"/>
    </source>
</evidence>
<dbReference type="Gene3D" id="3.40.250.10">
    <property type="entry name" value="Rhodanese-like domain"/>
    <property type="match status" value="1"/>
</dbReference>
<dbReference type="PANTHER" id="PTHR43031">
    <property type="entry name" value="FAD-DEPENDENT OXIDOREDUCTASE"/>
    <property type="match status" value="1"/>
</dbReference>
<dbReference type="EMBL" id="VTUX01000010">
    <property type="protein sequence ID" value="KAA1188555.1"/>
    <property type="molecule type" value="Genomic_DNA"/>
</dbReference>